<protein>
    <submittedName>
        <fullName evidence="3">Uncharacterized protein</fullName>
    </submittedName>
</protein>
<dbReference type="EMBL" id="KB631615">
    <property type="protein sequence ID" value="ERL84678.1"/>
    <property type="molecule type" value="Genomic_DNA"/>
</dbReference>
<dbReference type="AlphaFoldDB" id="U4TXF1"/>
<accession>U4TXF1</accession>
<proteinExistence type="predicted"/>
<name>U4TXF1_DENPD</name>
<organism evidence="3 4">
    <name type="scientific">Dendroctonus ponderosae</name>
    <name type="common">Mountain pine beetle</name>
    <dbReference type="NCBI Taxonomy" id="77166"/>
    <lineage>
        <taxon>Eukaryota</taxon>
        <taxon>Metazoa</taxon>
        <taxon>Ecdysozoa</taxon>
        <taxon>Arthropoda</taxon>
        <taxon>Hexapoda</taxon>
        <taxon>Insecta</taxon>
        <taxon>Pterygota</taxon>
        <taxon>Neoptera</taxon>
        <taxon>Endopterygota</taxon>
        <taxon>Coleoptera</taxon>
        <taxon>Polyphaga</taxon>
        <taxon>Cucujiformia</taxon>
        <taxon>Curculionidae</taxon>
        <taxon>Scolytinae</taxon>
        <taxon>Dendroctonus</taxon>
    </lineage>
</organism>
<evidence type="ECO:0000256" key="1">
    <source>
        <dbReference type="SAM" id="MobiDB-lite"/>
    </source>
</evidence>
<feature type="transmembrane region" description="Helical" evidence="2">
    <location>
        <begin position="6"/>
        <end position="25"/>
    </location>
</feature>
<reference evidence="3 4" key="1">
    <citation type="journal article" date="2013" name="Genome Biol.">
        <title>Draft genome of the mountain pine beetle, Dendroctonus ponderosae Hopkins, a major forest pest.</title>
        <authorList>
            <person name="Keeling C.I."/>
            <person name="Yuen M.M."/>
            <person name="Liao N.Y."/>
            <person name="Docking T.R."/>
            <person name="Chan S.K."/>
            <person name="Taylor G.A."/>
            <person name="Palmquist D.L."/>
            <person name="Jackman S.D."/>
            <person name="Nguyen A."/>
            <person name="Li M."/>
            <person name="Henderson H."/>
            <person name="Janes J.K."/>
            <person name="Zhao Y."/>
            <person name="Pandoh P."/>
            <person name="Moore R."/>
            <person name="Sperling F.A."/>
            <person name="Huber D.P."/>
            <person name="Birol I."/>
            <person name="Jones S.J."/>
            <person name="Bohlmann J."/>
        </authorList>
    </citation>
    <scope>NUCLEOTIDE SEQUENCE</scope>
</reference>
<gene>
    <name evidence="3" type="ORF">D910_02105</name>
</gene>
<keyword evidence="2" id="KW-1133">Transmembrane helix</keyword>
<sequence length="90" mass="9871">MDVALMMGLILMVVYIIAQISFITYSQAAYKALRNEIISKGRLISFFPVLTVSTVNTIHDPALAHQPIPGAPPRYSTAAQSKPQPPPYMP</sequence>
<feature type="region of interest" description="Disordered" evidence="1">
    <location>
        <begin position="63"/>
        <end position="90"/>
    </location>
</feature>
<keyword evidence="2" id="KW-0472">Membrane</keyword>
<evidence type="ECO:0000313" key="3">
    <source>
        <dbReference type="EMBL" id="ERL84678.1"/>
    </source>
</evidence>
<dbReference type="Proteomes" id="UP000030742">
    <property type="component" value="Unassembled WGS sequence"/>
</dbReference>
<keyword evidence="2" id="KW-0812">Transmembrane</keyword>
<evidence type="ECO:0000313" key="4">
    <source>
        <dbReference type="Proteomes" id="UP000030742"/>
    </source>
</evidence>
<evidence type="ECO:0000256" key="2">
    <source>
        <dbReference type="SAM" id="Phobius"/>
    </source>
</evidence>